<dbReference type="GO" id="GO:0031146">
    <property type="term" value="P:SCF-dependent proteasomal ubiquitin-dependent protein catabolic process"/>
    <property type="evidence" value="ECO:0007669"/>
    <property type="project" value="TreeGrafter"/>
</dbReference>
<sequence length="922" mass="101712">MKILRSREIYSPTNKSHKSRESINKIQSPSSPTTLSQTLEPMPSSSLPLSNPNNDSDLVSRGTSSLRRRSSRLASKMKDDLEDKNEGNKLINSNFISVSSEDIDISSLNSDESMSKDEVLELESVSLVSNLRRSGRIFSKLIIDSEKHDHQSKMKEVKNVEKRKSESIDLKSKKVRVFDSVSERGTFDMNLKIVGEDSNSSDTDSGKEMSAQKGRNLKESSSLEEVIELDELQWTGAINGKKHKEGTVEVDSIDNSSNLGLTTSSGSSRRRSQRLVLKETQGGDLGSGNGGFGNMGDISHPNDRESGPSVAAQTRDQDGLDISEVECIDADEHNLLVGKRRYSTEEKGKSKLDLNLEPEEQPEIELDGDAAVSPLMHEAASGLIQLRKTLGSEHARQEVVRSRWRNREVRLRRERFRNIATDIAPQFAHFRAEGKEAVVTVPTSHSGDALQEIEDWPGPFSTAFKIMKDRNAKLNTERQQLWSSDDLTSVIKWMPSKVRLQNRRKPYVPSLQDLCLNVLLKNSEAIGSLKYVPSELKNKLTQLLCDSRRMDARFMDLLVGEIPEIVRVKDCSWMTEEQMVNIFGDCDTSKLSELQLDLCGRSITDYVLRSTIARSPNSLPALVALSLKGACRVTDAGLSLLLASTPSLRSINLGQCSLLSSSSVSTIADNLGFILRELYLDDCLSIDAMLILPALKKLKCLEILSVASMQTVCDDFVCQYVTECSMDMKELCLADCSELTDISVKAIAEKCSGLCSLDLSNLPKLTDFSVGYIANGCPSIQKLKLSRNEFSDEAIAAFLETSGESLKELSLNCIKKVGPNTAISLAKCCQRNLLALDLSWCRVLTDEALGFIVDSCSSLRILKLFGCSQISNVFLNGHSNPLVGIVGVKMTPVLDHLNVLDPQVGPLCYSSVSPSESDVYHA</sequence>
<dbReference type="InterPro" id="IPR032675">
    <property type="entry name" value="LRR_dom_sf"/>
</dbReference>
<evidence type="ECO:0000313" key="4">
    <source>
        <dbReference type="Proteomes" id="UP000554482"/>
    </source>
</evidence>
<evidence type="ECO:0000313" key="3">
    <source>
        <dbReference type="EMBL" id="KAF5186894.1"/>
    </source>
</evidence>
<dbReference type="SMART" id="SM00367">
    <property type="entry name" value="LRR_CC"/>
    <property type="match status" value="7"/>
</dbReference>
<proteinExistence type="predicted"/>
<reference evidence="3 4" key="1">
    <citation type="submission" date="2020-06" db="EMBL/GenBank/DDBJ databases">
        <title>Transcriptomic and genomic resources for Thalictrum thalictroides and T. hernandezii: Facilitating candidate gene discovery in an emerging model plant lineage.</title>
        <authorList>
            <person name="Arias T."/>
            <person name="Riano-Pachon D.M."/>
            <person name="Di Stilio V.S."/>
        </authorList>
    </citation>
    <scope>NUCLEOTIDE SEQUENCE [LARGE SCALE GENOMIC DNA]</scope>
    <source>
        <strain evidence="4">cv. WT478/WT964</strain>
        <tissue evidence="3">Leaves</tissue>
    </source>
</reference>
<feature type="compositionally biased region" description="Basic and acidic residues" evidence="1">
    <location>
        <begin position="76"/>
        <end position="86"/>
    </location>
</feature>
<dbReference type="Gene3D" id="3.80.10.10">
    <property type="entry name" value="Ribonuclease Inhibitor"/>
    <property type="match status" value="3"/>
</dbReference>
<dbReference type="Pfam" id="PF25372">
    <property type="entry name" value="DUF7885"/>
    <property type="match status" value="1"/>
</dbReference>
<feature type="region of interest" description="Disordered" evidence="1">
    <location>
        <begin position="1"/>
        <end position="86"/>
    </location>
</feature>
<dbReference type="InterPro" id="IPR006553">
    <property type="entry name" value="Leu-rich_rpt_Cys-con_subtyp"/>
</dbReference>
<gene>
    <name evidence="3" type="ORF">FRX31_023520</name>
</gene>
<dbReference type="InterPro" id="IPR057207">
    <property type="entry name" value="FBXL15_LRR"/>
</dbReference>
<dbReference type="SUPFAM" id="SSF52047">
    <property type="entry name" value="RNI-like"/>
    <property type="match status" value="1"/>
</dbReference>
<feature type="domain" description="F-box/LRR-repeat protein 15-like leucin rich repeat" evidence="2">
    <location>
        <begin position="718"/>
        <end position="867"/>
    </location>
</feature>
<feature type="compositionally biased region" description="Gly residues" evidence="1">
    <location>
        <begin position="283"/>
        <end position="294"/>
    </location>
</feature>
<keyword evidence="4" id="KW-1185">Reference proteome</keyword>
<feature type="compositionally biased region" description="Low complexity" evidence="1">
    <location>
        <begin position="255"/>
        <end position="267"/>
    </location>
</feature>
<organism evidence="3 4">
    <name type="scientific">Thalictrum thalictroides</name>
    <name type="common">Rue-anemone</name>
    <name type="synonym">Anemone thalictroides</name>
    <dbReference type="NCBI Taxonomy" id="46969"/>
    <lineage>
        <taxon>Eukaryota</taxon>
        <taxon>Viridiplantae</taxon>
        <taxon>Streptophyta</taxon>
        <taxon>Embryophyta</taxon>
        <taxon>Tracheophyta</taxon>
        <taxon>Spermatophyta</taxon>
        <taxon>Magnoliopsida</taxon>
        <taxon>Ranunculales</taxon>
        <taxon>Ranunculaceae</taxon>
        <taxon>Thalictroideae</taxon>
        <taxon>Thalictrum</taxon>
    </lineage>
</organism>
<feature type="region of interest" description="Disordered" evidence="1">
    <location>
        <begin position="253"/>
        <end position="311"/>
    </location>
</feature>
<accession>A0A7J6VP54</accession>
<dbReference type="EMBL" id="JABWDY010028725">
    <property type="protein sequence ID" value="KAF5186894.1"/>
    <property type="molecule type" value="Genomic_DNA"/>
</dbReference>
<dbReference type="AlphaFoldDB" id="A0A7J6VP54"/>
<comment type="caution">
    <text evidence="3">The sequence shown here is derived from an EMBL/GenBank/DDBJ whole genome shotgun (WGS) entry which is preliminary data.</text>
</comment>
<evidence type="ECO:0000259" key="2">
    <source>
        <dbReference type="Pfam" id="PF25372"/>
    </source>
</evidence>
<evidence type="ECO:0000256" key="1">
    <source>
        <dbReference type="SAM" id="MobiDB-lite"/>
    </source>
</evidence>
<dbReference type="Proteomes" id="UP000554482">
    <property type="component" value="Unassembled WGS sequence"/>
</dbReference>
<protein>
    <submittedName>
        <fullName evidence="3">F-box/LRR protein</fullName>
    </submittedName>
</protein>
<feature type="region of interest" description="Disordered" evidence="1">
    <location>
        <begin position="194"/>
        <end position="222"/>
    </location>
</feature>
<dbReference type="PANTHER" id="PTHR13318">
    <property type="entry name" value="PARTNER OF PAIRED, ISOFORM B-RELATED"/>
    <property type="match status" value="1"/>
</dbReference>
<dbReference type="OrthoDB" id="10257471at2759"/>
<dbReference type="GO" id="GO:0019005">
    <property type="term" value="C:SCF ubiquitin ligase complex"/>
    <property type="evidence" value="ECO:0007669"/>
    <property type="project" value="TreeGrafter"/>
</dbReference>
<name>A0A7J6VP54_THATH</name>
<feature type="compositionally biased region" description="Low complexity" evidence="1">
    <location>
        <begin position="27"/>
        <end position="65"/>
    </location>
</feature>
<dbReference type="PANTHER" id="PTHR13318:SF101">
    <property type="entry name" value="F-BOX_LRR PROTEIN"/>
    <property type="match status" value="1"/>
</dbReference>